<gene>
    <name evidence="2" type="ORF">FB567DRAFT_598671</name>
</gene>
<reference evidence="2" key="1">
    <citation type="journal article" date="2021" name="Nat. Commun.">
        <title>Genetic determinants of endophytism in the Arabidopsis root mycobiome.</title>
        <authorList>
            <person name="Mesny F."/>
            <person name="Miyauchi S."/>
            <person name="Thiergart T."/>
            <person name="Pickel B."/>
            <person name="Atanasova L."/>
            <person name="Karlsson M."/>
            <person name="Huettel B."/>
            <person name="Barry K.W."/>
            <person name="Haridas S."/>
            <person name="Chen C."/>
            <person name="Bauer D."/>
            <person name="Andreopoulos W."/>
            <person name="Pangilinan J."/>
            <person name="LaButti K."/>
            <person name="Riley R."/>
            <person name="Lipzen A."/>
            <person name="Clum A."/>
            <person name="Drula E."/>
            <person name="Henrissat B."/>
            <person name="Kohler A."/>
            <person name="Grigoriev I.V."/>
            <person name="Martin F.M."/>
            <person name="Hacquard S."/>
        </authorList>
    </citation>
    <scope>NUCLEOTIDE SEQUENCE</scope>
    <source>
        <strain evidence="2">MPI-SDFR-AT-0120</strain>
    </source>
</reference>
<evidence type="ECO:0000313" key="2">
    <source>
        <dbReference type="EMBL" id="KAH7070127.1"/>
    </source>
</evidence>
<organism evidence="2 3">
    <name type="scientific">Paraphoma chrysanthemicola</name>
    <dbReference type="NCBI Taxonomy" id="798071"/>
    <lineage>
        <taxon>Eukaryota</taxon>
        <taxon>Fungi</taxon>
        <taxon>Dikarya</taxon>
        <taxon>Ascomycota</taxon>
        <taxon>Pezizomycotina</taxon>
        <taxon>Dothideomycetes</taxon>
        <taxon>Pleosporomycetidae</taxon>
        <taxon>Pleosporales</taxon>
        <taxon>Pleosporineae</taxon>
        <taxon>Phaeosphaeriaceae</taxon>
        <taxon>Paraphoma</taxon>
    </lineage>
</organism>
<evidence type="ECO:0000256" key="1">
    <source>
        <dbReference type="SAM" id="MobiDB-lite"/>
    </source>
</evidence>
<accession>A0A8K0QVD0</accession>
<dbReference type="OrthoDB" id="1896086at2759"/>
<feature type="region of interest" description="Disordered" evidence="1">
    <location>
        <begin position="120"/>
        <end position="153"/>
    </location>
</feature>
<protein>
    <submittedName>
        <fullName evidence="2">Uncharacterized protein</fullName>
    </submittedName>
</protein>
<dbReference type="AlphaFoldDB" id="A0A8K0QVD0"/>
<proteinExistence type="predicted"/>
<keyword evidence="3" id="KW-1185">Reference proteome</keyword>
<sequence>MGYKNSTADYLASRNENLRGTRLYGWKGCEVDETKAIAAAFDDYYKLASPLSSNIDWAGEIAEDFWGMDKGRNRVPDDRRRQIQQIFQAQQQMYAIGWHLLPPYWTSLWIEVRFSGNDGTGDPKNTCKDKKPDDGQCGRGGTPLGGSNDNALGAYADTPTKDKTLTYSRITFCTKFFNLPSLSEVIKNNPRKPIQLES</sequence>
<feature type="compositionally biased region" description="Basic and acidic residues" evidence="1">
    <location>
        <begin position="125"/>
        <end position="136"/>
    </location>
</feature>
<dbReference type="Proteomes" id="UP000813461">
    <property type="component" value="Unassembled WGS sequence"/>
</dbReference>
<dbReference type="EMBL" id="JAGMVJ010000028">
    <property type="protein sequence ID" value="KAH7070127.1"/>
    <property type="molecule type" value="Genomic_DNA"/>
</dbReference>
<name>A0A8K0QVD0_9PLEO</name>
<evidence type="ECO:0000313" key="3">
    <source>
        <dbReference type="Proteomes" id="UP000813461"/>
    </source>
</evidence>
<comment type="caution">
    <text evidence="2">The sequence shown here is derived from an EMBL/GenBank/DDBJ whole genome shotgun (WGS) entry which is preliminary data.</text>
</comment>